<keyword evidence="9" id="KW-1185">Reference proteome</keyword>
<feature type="domain" description="PDZ" evidence="7">
    <location>
        <begin position="88"/>
        <end position="155"/>
    </location>
</feature>
<dbReference type="SUPFAM" id="SSF55383">
    <property type="entry name" value="Copper amine oxidase, domain N"/>
    <property type="match status" value="1"/>
</dbReference>
<dbReference type="Pfam" id="PF13180">
    <property type="entry name" value="PDZ_2"/>
    <property type="match status" value="1"/>
</dbReference>
<dbReference type="GO" id="GO:0008236">
    <property type="term" value="F:serine-type peptidase activity"/>
    <property type="evidence" value="ECO:0007669"/>
    <property type="project" value="UniProtKB-KW"/>
</dbReference>
<dbReference type="Gene3D" id="2.30.42.10">
    <property type="match status" value="1"/>
</dbReference>
<dbReference type="Gene3D" id="3.30.750.44">
    <property type="match status" value="1"/>
</dbReference>
<dbReference type="GO" id="GO:0006508">
    <property type="term" value="P:proteolysis"/>
    <property type="evidence" value="ECO:0007669"/>
    <property type="project" value="UniProtKB-KW"/>
</dbReference>
<dbReference type="CDD" id="cd07560">
    <property type="entry name" value="Peptidase_S41_CPP"/>
    <property type="match status" value="1"/>
</dbReference>
<keyword evidence="2 5" id="KW-0645">Protease</keyword>
<keyword evidence="6" id="KW-0732">Signal</keyword>
<dbReference type="AlphaFoldDB" id="A0A1C0ZSY2"/>
<dbReference type="InterPro" id="IPR004447">
    <property type="entry name" value="Peptidase_S41A"/>
</dbReference>
<dbReference type="SUPFAM" id="SSF50156">
    <property type="entry name" value="PDZ domain-like"/>
    <property type="match status" value="1"/>
</dbReference>
<dbReference type="InterPro" id="IPR036582">
    <property type="entry name" value="Mao_N_sf"/>
</dbReference>
<dbReference type="CDD" id="cd06779">
    <property type="entry name" value="cpPDZ_Deg_HtrA-like"/>
    <property type="match status" value="1"/>
</dbReference>
<feature type="signal peptide" evidence="6">
    <location>
        <begin position="1"/>
        <end position="19"/>
    </location>
</feature>
<dbReference type="EMBL" id="LYPC01000028">
    <property type="protein sequence ID" value="OCT11171.1"/>
    <property type="molecule type" value="Genomic_DNA"/>
</dbReference>
<evidence type="ECO:0000313" key="9">
    <source>
        <dbReference type="Proteomes" id="UP000093309"/>
    </source>
</evidence>
<dbReference type="RefSeq" id="WP_065857957.1">
    <property type="nucleotide sequence ID" value="NZ_LYPC01000028.1"/>
</dbReference>
<dbReference type="Proteomes" id="UP000093309">
    <property type="component" value="Unassembled WGS sequence"/>
</dbReference>
<dbReference type="InterPro" id="IPR001478">
    <property type="entry name" value="PDZ"/>
</dbReference>
<evidence type="ECO:0000256" key="4">
    <source>
        <dbReference type="ARBA" id="ARBA00022825"/>
    </source>
</evidence>
<name>A0A1C0ZSY2_9BACL</name>
<keyword evidence="3 5" id="KW-0378">Hydrolase</keyword>
<dbReference type="Pfam" id="PF22694">
    <property type="entry name" value="CtpB_N-like"/>
    <property type="match status" value="1"/>
</dbReference>
<dbReference type="Pfam" id="PF03572">
    <property type="entry name" value="Peptidase_S41"/>
    <property type="match status" value="1"/>
</dbReference>
<dbReference type="SUPFAM" id="SSF52096">
    <property type="entry name" value="ClpP/crotonase"/>
    <property type="match status" value="1"/>
</dbReference>
<dbReference type="GO" id="GO:0007165">
    <property type="term" value="P:signal transduction"/>
    <property type="evidence" value="ECO:0007669"/>
    <property type="project" value="TreeGrafter"/>
</dbReference>
<dbReference type="PROSITE" id="PS50106">
    <property type="entry name" value="PDZ"/>
    <property type="match status" value="1"/>
</dbReference>
<dbReference type="Gene3D" id="3.90.226.10">
    <property type="entry name" value="2-enoyl-CoA Hydratase, Chain A, domain 1"/>
    <property type="match status" value="1"/>
</dbReference>
<dbReference type="GO" id="GO:0004175">
    <property type="term" value="F:endopeptidase activity"/>
    <property type="evidence" value="ECO:0007669"/>
    <property type="project" value="TreeGrafter"/>
</dbReference>
<proteinExistence type="inferred from homology"/>
<dbReference type="InterPro" id="IPR055210">
    <property type="entry name" value="CtpA/B_N"/>
</dbReference>
<dbReference type="NCBIfam" id="TIGR00225">
    <property type="entry name" value="prc"/>
    <property type="match status" value="1"/>
</dbReference>
<evidence type="ECO:0000313" key="8">
    <source>
        <dbReference type="EMBL" id="OCT11171.1"/>
    </source>
</evidence>
<gene>
    <name evidence="8" type="ORF">A8709_05675</name>
</gene>
<evidence type="ECO:0000256" key="3">
    <source>
        <dbReference type="ARBA" id="ARBA00022801"/>
    </source>
</evidence>
<evidence type="ECO:0000256" key="6">
    <source>
        <dbReference type="SAM" id="SignalP"/>
    </source>
</evidence>
<keyword evidence="4 5" id="KW-0720">Serine protease</keyword>
<sequence length="489" mass="53356">MISTSMLMILLQAPLSIHASTAEGDKLVSNTSDQAQSKSAYRFEEVLSLLSTLHISGASKDKLLDAALQGMVDSLDDPYTEYYEPSKGNEFQNAVNGQRVGLGFHLAINDKGTYVNQIFQGTPAEQGGLRAGDYLLAVGGQQVSTLSQNALNQVLSGKKEGDSIAIMILRGEEKKLLTLTYASIQYPIVTHNLFNGKIGYIRVYTFSWNAELEFAKALEDLQSQGMTSLIVDLRDNGGGYVEVAQKLAEHFIENGVFMYEKKQGVSEPQPVEIKEGHSLGLPVSVLINTYSASASEMFAGFMQDHKLATIIGTRSYGKGVAQQVIPLISGGTLKVTSMEWLTPQQHKVNEVGIEPDIEVSGEIETLLRGLLALHTKQLDLELTDTMTFCNQVELPVNVPFKKVGENYYVPARLLAALAQAEIHWDASSQVVTIKSNSSDVGYHVSSVVTGDAFLLNGTSWVQLDAFQKQLSKLSWTASGQELTIHLSQE</sequence>
<dbReference type="SMART" id="SM00245">
    <property type="entry name" value="TSPc"/>
    <property type="match status" value="1"/>
</dbReference>
<dbReference type="OrthoDB" id="9812068at2"/>
<reference evidence="9" key="1">
    <citation type="submission" date="2016-05" db="EMBL/GenBank/DDBJ databases">
        <title>Paenibacillus oryzae. sp. nov., isolated from the rice root.</title>
        <authorList>
            <person name="Zhang J."/>
            <person name="Zhang X."/>
        </authorList>
    </citation>
    <scope>NUCLEOTIDE SEQUENCE [LARGE SCALE GENOMIC DNA]</scope>
    <source>
        <strain evidence="9">KCTC13222</strain>
    </source>
</reference>
<evidence type="ECO:0000256" key="5">
    <source>
        <dbReference type="RuleBase" id="RU004404"/>
    </source>
</evidence>
<dbReference type="InterPro" id="IPR036034">
    <property type="entry name" value="PDZ_sf"/>
</dbReference>
<dbReference type="STRING" id="512399.A8709_05675"/>
<dbReference type="SMART" id="SM00228">
    <property type="entry name" value="PDZ"/>
    <property type="match status" value="1"/>
</dbReference>
<accession>A0A1C0ZSY2</accession>
<dbReference type="GO" id="GO:0030288">
    <property type="term" value="C:outer membrane-bounded periplasmic space"/>
    <property type="evidence" value="ECO:0007669"/>
    <property type="project" value="TreeGrafter"/>
</dbReference>
<comment type="caution">
    <text evidence="8">The sequence shown here is derived from an EMBL/GenBank/DDBJ whole genome shotgun (WGS) entry which is preliminary data.</text>
</comment>
<feature type="chain" id="PRO_5039464059" description="PDZ domain-containing protein" evidence="6">
    <location>
        <begin position="20"/>
        <end position="489"/>
    </location>
</feature>
<protein>
    <recommendedName>
        <fullName evidence="7">PDZ domain-containing protein</fullName>
    </recommendedName>
</protein>
<dbReference type="PANTHER" id="PTHR32060">
    <property type="entry name" value="TAIL-SPECIFIC PROTEASE"/>
    <property type="match status" value="1"/>
</dbReference>
<organism evidence="8 9">
    <name type="scientific">Paenibacillus pectinilyticus</name>
    <dbReference type="NCBI Taxonomy" id="512399"/>
    <lineage>
        <taxon>Bacteria</taxon>
        <taxon>Bacillati</taxon>
        <taxon>Bacillota</taxon>
        <taxon>Bacilli</taxon>
        <taxon>Bacillales</taxon>
        <taxon>Paenibacillaceae</taxon>
        <taxon>Paenibacillus</taxon>
    </lineage>
</organism>
<dbReference type="InterPro" id="IPR005151">
    <property type="entry name" value="Tail-specific_protease"/>
</dbReference>
<evidence type="ECO:0000256" key="2">
    <source>
        <dbReference type="ARBA" id="ARBA00022670"/>
    </source>
</evidence>
<comment type="similarity">
    <text evidence="1 5">Belongs to the peptidase S41A family.</text>
</comment>
<evidence type="ECO:0000259" key="7">
    <source>
        <dbReference type="PROSITE" id="PS50106"/>
    </source>
</evidence>
<evidence type="ECO:0000256" key="1">
    <source>
        <dbReference type="ARBA" id="ARBA00009179"/>
    </source>
</evidence>
<dbReference type="InterPro" id="IPR029045">
    <property type="entry name" value="ClpP/crotonase-like_dom_sf"/>
</dbReference>
<dbReference type="PANTHER" id="PTHR32060:SF30">
    <property type="entry name" value="CARBOXY-TERMINAL PROCESSING PROTEASE CTPA"/>
    <property type="match status" value="1"/>
</dbReference>